<dbReference type="SUPFAM" id="SSF110296">
    <property type="entry name" value="Oligoxyloglucan reducing end-specific cellobiohydrolase"/>
    <property type="match status" value="1"/>
</dbReference>
<dbReference type="OrthoDB" id="9813892at2"/>
<dbReference type="InterPro" id="IPR015943">
    <property type="entry name" value="WD40/YVTN_repeat-like_dom_sf"/>
</dbReference>
<evidence type="ECO:0000313" key="3">
    <source>
        <dbReference type="Proteomes" id="UP000321513"/>
    </source>
</evidence>
<proteinExistence type="predicted"/>
<protein>
    <submittedName>
        <fullName evidence="2">Oxidoreductase</fullName>
    </submittedName>
</protein>
<sequence>MFLGYKERLLKPASTNFTQIAFMRMSIILFFFFAFFSSTIIAQKSVGVQVLTTGTNTSLRGMSIPSDQVIWVSGSNGTIGRSVDAGATWKWMVVPGFEKKDFRDIDAFDSSTAIAMAVDNPAYIVKTIDGGLTWKKVFERAMEGMFLDPMDFKNEKEGICIGDPLNLGGVNRRLFYIIRTFDGGETWKEAPMYQMPPAQTGEAIFSASGTNISFLDNPDFEFAFVTGGTVSNLYMIGRPGKKSKVVATPLLQGKETAGTFSMATDKQKTIYCIGGDYKVPKDYFDNYFYTTDAGNKWGSPSVGPPLGYRSCVRIIKDKTLVACGPTGVDYAENGQKEWKKASLESFNVCMVSKGKQVFLAGEKGKIGKIVYQ</sequence>
<accession>A0A512B6S7</accession>
<evidence type="ECO:0000256" key="1">
    <source>
        <dbReference type="SAM" id="Phobius"/>
    </source>
</evidence>
<organism evidence="2 3">
    <name type="scientific">Segetibacter aerophilus</name>
    <dbReference type="NCBI Taxonomy" id="670293"/>
    <lineage>
        <taxon>Bacteria</taxon>
        <taxon>Pseudomonadati</taxon>
        <taxon>Bacteroidota</taxon>
        <taxon>Chitinophagia</taxon>
        <taxon>Chitinophagales</taxon>
        <taxon>Chitinophagaceae</taxon>
        <taxon>Segetibacter</taxon>
    </lineage>
</organism>
<dbReference type="RefSeq" id="WP_147201627.1">
    <property type="nucleotide sequence ID" value="NZ_BJYT01000001.1"/>
</dbReference>
<dbReference type="PANTHER" id="PTHR47199:SF2">
    <property type="entry name" value="PHOTOSYSTEM II STABILITY_ASSEMBLY FACTOR HCF136, CHLOROPLASTIC"/>
    <property type="match status" value="1"/>
</dbReference>
<gene>
    <name evidence="2" type="ORF">SAE01_01610</name>
</gene>
<keyword evidence="1" id="KW-0812">Transmembrane</keyword>
<dbReference type="EMBL" id="BJYT01000001">
    <property type="protein sequence ID" value="GEO07665.1"/>
    <property type="molecule type" value="Genomic_DNA"/>
</dbReference>
<name>A0A512B6S7_9BACT</name>
<dbReference type="AlphaFoldDB" id="A0A512B6S7"/>
<dbReference type="PANTHER" id="PTHR47199">
    <property type="entry name" value="PHOTOSYSTEM II STABILITY/ASSEMBLY FACTOR HCF136, CHLOROPLASTIC"/>
    <property type="match status" value="1"/>
</dbReference>
<dbReference type="Gene3D" id="2.130.10.10">
    <property type="entry name" value="YVTN repeat-like/Quinoprotein amine dehydrogenase"/>
    <property type="match status" value="1"/>
</dbReference>
<comment type="caution">
    <text evidence="2">The sequence shown here is derived from an EMBL/GenBank/DDBJ whole genome shotgun (WGS) entry which is preliminary data.</text>
</comment>
<dbReference type="Proteomes" id="UP000321513">
    <property type="component" value="Unassembled WGS sequence"/>
</dbReference>
<reference evidence="2 3" key="1">
    <citation type="submission" date="2019-07" db="EMBL/GenBank/DDBJ databases">
        <title>Whole genome shotgun sequence of Segetibacter aerophilus NBRC 106135.</title>
        <authorList>
            <person name="Hosoyama A."/>
            <person name="Uohara A."/>
            <person name="Ohji S."/>
            <person name="Ichikawa N."/>
        </authorList>
    </citation>
    <scope>NUCLEOTIDE SEQUENCE [LARGE SCALE GENOMIC DNA]</scope>
    <source>
        <strain evidence="2 3">NBRC 106135</strain>
    </source>
</reference>
<evidence type="ECO:0000313" key="2">
    <source>
        <dbReference type="EMBL" id="GEO07665.1"/>
    </source>
</evidence>
<keyword evidence="1" id="KW-0472">Membrane</keyword>
<keyword evidence="1" id="KW-1133">Transmembrane helix</keyword>
<feature type="transmembrane region" description="Helical" evidence="1">
    <location>
        <begin position="21"/>
        <end position="42"/>
    </location>
</feature>
<keyword evidence="3" id="KW-1185">Reference proteome</keyword>